<accession>A0A1T4WH82</accession>
<keyword evidence="1" id="KW-0472">Membrane</keyword>
<evidence type="ECO:0000256" key="1">
    <source>
        <dbReference type="SAM" id="Phobius"/>
    </source>
</evidence>
<sequence>MACRYTTYQSAIDLFSIILTYLFIYILVMVKLYNKYFWSEDYDSKQLTRGRKYSQGKY</sequence>
<dbReference type="AlphaFoldDB" id="A0A1T4WH82"/>
<protein>
    <submittedName>
        <fullName evidence="2">Uncharacterized protein</fullName>
    </submittedName>
</protein>
<dbReference type="EMBL" id="FUYH01000001">
    <property type="protein sequence ID" value="SKA76529.1"/>
    <property type="molecule type" value="Genomic_DNA"/>
</dbReference>
<evidence type="ECO:0000313" key="3">
    <source>
        <dbReference type="Proteomes" id="UP000190105"/>
    </source>
</evidence>
<gene>
    <name evidence="2" type="ORF">SAMN05443428_101210</name>
</gene>
<keyword evidence="1" id="KW-0812">Transmembrane</keyword>
<organism evidence="2 3">
    <name type="scientific">Caloramator quimbayensis</name>
    <dbReference type="NCBI Taxonomy" id="1147123"/>
    <lineage>
        <taxon>Bacteria</taxon>
        <taxon>Bacillati</taxon>
        <taxon>Bacillota</taxon>
        <taxon>Clostridia</taxon>
        <taxon>Eubacteriales</taxon>
        <taxon>Clostridiaceae</taxon>
        <taxon>Caloramator</taxon>
    </lineage>
</organism>
<name>A0A1T4WH82_9CLOT</name>
<evidence type="ECO:0000313" key="2">
    <source>
        <dbReference type="EMBL" id="SKA76529.1"/>
    </source>
</evidence>
<reference evidence="3" key="1">
    <citation type="submission" date="2017-02" db="EMBL/GenBank/DDBJ databases">
        <authorList>
            <person name="Varghese N."/>
            <person name="Submissions S."/>
        </authorList>
    </citation>
    <scope>NUCLEOTIDE SEQUENCE [LARGE SCALE GENOMIC DNA]</scope>
    <source>
        <strain evidence="3">USBA 833</strain>
    </source>
</reference>
<feature type="transmembrane region" description="Helical" evidence="1">
    <location>
        <begin position="12"/>
        <end position="33"/>
    </location>
</feature>
<dbReference type="Proteomes" id="UP000190105">
    <property type="component" value="Unassembled WGS sequence"/>
</dbReference>
<keyword evidence="1" id="KW-1133">Transmembrane helix</keyword>
<proteinExistence type="predicted"/>
<keyword evidence="3" id="KW-1185">Reference proteome</keyword>